<feature type="non-terminal residue" evidence="3">
    <location>
        <position position="690"/>
    </location>
</feature>
<name>A0A6A5KJM2_9PLEO</name>
<keyword evidence="4" id="KW-1185">Reference proteome</keyword>
<sequence length="690" mass="76638">HASELDEQQWQTVIRNCCLMHGWILDLEKNAVKPAPQAVSNKRSNDTRAPVNTTTEAVTEPPKDLPAPSVDSLPATVGRKPTSSSQQTQDESKIPKEPPPPYEKTPSVSRRDIEALLPKKISSFPSFVVNDASKVSVSLVSHALQESMARNSFTATSFEGEVSGGFKGIGVGLSGGASDTKHDAEGSVTTTSEKKIIADFKFPRATLYLHAEDLEPTAELRAAIEKVRRTKNVNDLRDLHARFGHFFCHEVVVGGALQTSRFTSGTHTVSESRQKEDFKAQVGFAASSPKGLAGSMKASRQKSKDDSDGSDEMTVTDKQAFEAIGGNAILASNPPEWCVSVLPYQNWRTVERAEMAMLGTALSQCADKTLTHVKEWFLEAVPLLSEYLSIPQSRVIDVRLKIASHIPGLTSAVNSAEKRQHDVCNYLGHQFGRPVYPVRMGLKRRKSVTEEQVTRSEKSFGLTVNDLTKTYKQFDVQTQVALFSPAQFQAPVLLQYEDMHRRIEQLSVEEYQETIWQLVVPSGEHLKHDSLVAIRIYHEKVNLYLSVFRNAQGHFLPGITDSGETPYWRIKKVNSSGTGVSGSFIREGDAIRFCWCFADQTSGFRDYHQDFYGRRRFTKPADAPAELYFKTPFPGFEQAKSRKGAAMMMFGNADVKPVLALLNVVPDQHVGDDKITYNLFDVSFRIDLVG</sequence>
<dbReference type="Pfam" id="PF22693">
    <property type="entry name" value="MACPF_1"/>
    <property type="match status" value="1"/>
</dbReference>
<evidence type="ECO:0000313" key="4">
    <source>
        <dbReference type="Proteomes" id="UP000800040"/>
    </source>
</evidence>
<evidence type="ECO:0000259" key="2">
    <source>
        <dbReference type="Pfam" id="PF22693"/>
    </source>
</evidence>
<feature type="domain" description="MACPF-like" evidence="2">
    <location>
        <begin position="210"/>
        <end position="350"/>
    </location>
</feature>
<accession>A0A6A5KJM2</accession>
<evidence type="ECO:0000313" key="3">
    <source>
        <dbReference type="EMBL" id="KAF1836077.1"/>
    </source>
</evidence>
<organism evidence="3 4">
    <name type="scientific">Decorospora gaudefroyi</name>
    <dbReference type="NCBI Taxonomy" id="184978"/>
    <lineage>
        <taxon>Eukaryota</taxon>
        <taxon>Fungi</taxon>
        <taxon>Dikarya</taxon>
        <taxon>Ascomycota</taxon>
        <taxon>Pezizomycotina</taxon>
        <taxon>Dothideomycetes</taxon>
        <taxon>Pleosporomycetidae</taxon>
        <taxon>Pleosporales</taxon>
        <taxon>Pleosporineae</taxon>
        <taxon>Pleosporaceae</taxon>
        <taxon>Decorospora</taxon>
    </lineage>
</organism>
<dbReference type="EMBL" id="ML975278">
    <property type="protein sequence ID" value="KAF1836077.1"/>
    <property type="molecule type" value="Genomic_DNA"/>
</dbReference>
<protein>
    <recommendedName>
        <fullName evidence="2">MACPF-like domain-containing protein</fullName>
    </recommendedName>
</protein>
<dbReference type="AlphaFoldDB" id="A0A6A5KJM2"/>
<feature type="non-terminal residue" evidence="3">
    <location>
        <position position="1"/>
    </location>
</feature>
<feature type="region of interest" description="Disordered" evidence="1">
    <location>
        <begin position="289"/>
        <end position="313"/>
    </location>
</feature>
<dbReference type="Proteomes" id="UP000800040">
    <property type="component" value="Unassembled WGS sequence"/>
</dbReference>
<reference evidence="3" key="1">
    <citation type="submission" date="2020-01" db="EMBL/GenBank/DDBJ databases">
        <authorList>
            <consortium name="DOE Joint Genome Institute"/>
            <person name="Haridas S."/>
            <person name="Albert R."/>
            <person name="Binder M."/>
            <person name="Bloem J."/>
            <person name="Labutti K."/>
            <person name="Salamov A."/>
            <person name="Andreopoulos B."/>
            <person name="Baker S.E."/>
            <person name="Barry K."/>
            <person name="Bills G."/>
            <person name="Bluhm B.H."/>
            <person name="Cannon C."/>
            <person name="Castanera R."/>
            <person name="Culley D.E."/>
            <person name="Daum C."/>
            <person name="Ezra D."/>
            <person name="Gonzalez J.B."/>
            <person name="Henrissat B."/>
            <person name="Kuo A."/>
            <person name="Liang C."/>
            <person name="Lipzen A."/>
            <person name="Lutzoni F."/>
            <person name="Magnuson J."/>
            <person name="Mondo S."/>
            <person name="Nolan M."/>
            <person name="Ohm R."/>
            <person name="Pangilinan J."/>
            <person name="Park H.-J."/>
            <person name="Ramirez L."/>
            <person name="Alfaro M."/>
            <person name="Sun H."/>
            <person name="Tritt A."/>
            <person name="Yoshinaga Y."/>
            <person name="Zwiers L.-H."/>
            <person name="Turgeon B.G."/>
            <person name="Goodwin S.B."/>
            <person name="Spatafora J.W."/>
            <person name="Crous P.W."/>
            <person name="Grigoriev I.V."/>
        </authorList>
    </citation>
    <scope>NUCLEOTIDE SEQUENCE</scope>
    <source>
        <strain evidence="3">P77</strain>
    </source>
</reference>
<evidence type="ECO:0000256" key="1">
    <source>
        <dbReference type="SAM" id="MobiDB-lite"/>
    </source>
</evidence>
<proteinExistence type="predicted"/>
<dbReference type="OrthoDB" id="3866630at2759"/>
<feature type="region of interest" description="Disordered" evidence="1">
    <location>
        <begin position="35"/>
        <end position="109"/>
    </location>
</feature>
<gene>
    <name evidence="3" type="ORF">BDW02DRAFT_485813</name>
</gene>
<dbReference type="InterPro" id="IPR054586">
    <property type="entry name" value="MACPF_1_fungal"/>
</dbReference>